<evidence type="ECO:0000313" key="2">
    <source>
        <dbReference type="EMBL" id="MBK9983465.1"/>
    </source>
</evidence>
<sequence length="268" mass="31400">MIWPFLHRWSSAIQLRAYLNKEINKAKREGNKLPDHVKKRIWKIPHVEEEFIWLLRFIPSHEEITLIDIGGNSGYWAEEFLQFYPNSKVYGFEPILEMFQEYQNRFSGNSAVHIYNTALGSEDTEAVMNTSMGHYLSSFHEYDASLKDKNVNFINKEKVVIKKLDNFYPGIEFMNKTVVKIDVQGFEAHVVKGGLKVIEKADLIILECSFVEEYQGQLPTFGEIVPIFRNLGLHPICFGVFDKTRGPIAYERNVLFVKKKYFNQIWKY</sequence>
<gene>
    <name evidence="2" type="ORF">IPP15_13950</name>
</gene>
<dbReference type="NCBIfam" id="TIGR01444">
    <property type="entry name" value="fkbM_fam"/>
    <property type="match status" value="1"/>
</dbReference>
<keyword evidence="2" id="KW-0489">Methyltransferase</keyword>
<dbReference type="Proteomes" id="UP000808337">
    <property type="component" value="Unassembled WGS sequence"/>
</dbReference>
<organism evidence="2 3">
    <name type="scientific">Candidatus Opimibacter skivensis</name>
    <dbReference type="NCBI Taxonomy" id="2982028"/>
    <lineage>
        <taxon>Bacteria</taxon>
        <taxon>Pseudomonadati</taxon>
        <taxon>Bacteroidota</taxon>
        <taxon>Saprospiria</taxon>
        <taxon>Saprospirales</taxon>
        <taxon>Saprospiraceae</taxon>
        <taxon>Candidatus Opimibacter</taxon>
    </lineage>
</organism>
<feature type="domain" description="Methyltransferase FkbM" evidence="1">
    <location>
        <begin position="68"/>
        <end position="232"/>
    </location>
</feature>
<protein>
    <submittedName>
        <fullName evidence="2">FkbM family methyltransferase</fullName>
    </submittedName>
</protein>
<dbReference type="PANTHER" id="PTHR36973:SF4">
    <property type="entry name" value="NODULATION PROTEIN"/>
    <property type="match status" value="1"/>
</dbReference>
<dbReference type="SUPFAM" id="SSF53335">
    <property type="entry name" value="S-adenosyl-L-methionine-dependent methyltransferases"/>
    <property type="match status" value="1"/>
</dbReference>
<keyword evidence="2" id="KW-0808">Transferase</keyword>
<name>A0A9D7SXG8_9BACT</name>
<dbReference type="Pfam" id="PF05050">
    <property type="entry name" value="Methyltransf_21"/>
    <property type="match status" value="1"/>
</dbReference>
<comment type="caution">
    <text evidence="2">The sequence shown here is derived from an EMBL/GenBank/DDBJ whole genome shotgun (WGS) entry which is preliminary data.</text>
</comment>
<proteinExistence type="predicted"/>
<dbReference type="Gene3D" id="3.40.50.150">
    <property type="entry name" value="Vaccinia Virus protein VP39"/>
    <property type="match status" value="1"/>
</dbReference>
<dbReference type="PANTHER" id="PTHR36973">
    <property type="entry name" value="SLL1456 PROTEIN-RELATED"/>
    <property type="match status" value="1"/>
</dbReference>
<reference evidence="2 3" key="1">
    <citation type="submission" date="2020-10" db="EMBL/GenBank/DDBJ databases">
        <title>Connecting structure to function with the recovery of over 1000 high-quality activated sludge metagenome-assembled genomes encoding full-length rRNA genes using long-read sequencing.</title>
        <authorList>
            <person name="Singleton C.M."/>
            <person name="Petriglieri F."/>
            <person name="Kristensen J.M."/>
            <person name="Kirkegaard R.H."/>
            <person name="Michaelsen T.Y."/>
            <person name="Andersen M.H."/>
            <person name="Karst S.M."/>
            <person name="Dueholm M.S."/>
            <person name="Nielsen P.H."/>
            <person name="Albertsen M."/>
        </authorList>
    </citation>
    <scope>NUCLEOTIDE SEQUENCE [LARGE SCALE GENOMIC DNA]</scope>
    <source>
        <strain evidence="2">Ribe_18-Q3-R11-54_MAXAC.273</strain>
    </source>
</reference>
<accession>A0A9D7SXG8</accession>
<evidence type="ECO:0000259" key="1">
    <source>
        <dbReference type="Pfam" id="PF05050"/>
    </source>
</evidence>
<dbReference type="InterPro" id="IPR029063">
    <property type="entry name" value="SAM-dependent_MTases_sf"/>
</dbReference>
<dbReference type="InterPro" id="IPR053188">
    <property type="entry name" value="FkbM_Methyltransferase"/>
</dbReference>
<dbReference type="GO" id="GO:0032259">
    <property type="term" value="P:methylation"/>
    <property type="evidence" value="ECO:0007669"/>
    <property type="project" value="UniProtKB-KW"/>
</dbReference>
<dbReference type="EMBL" id="JADKGY010000020">
    <property type="protein sequence ID" value="MBK9983465.1"/>
    <property type="molecule type" value="Genomic_DNA"/>
</dbReference>
<dbReference type="InterPro" id="IPR006342">
    <property type="entry name" value="FkbM_mtfrase"/>
</dbReference>
<dbReference type="GO" id="GO:0008171">
    <property type="term" value="F:O-methyltransferase activity"/>
    <property type="evidence" value="ECO:0007669"/>
    <property type="project" value="TreeGrafter"/>
</dbReference>
<evidence type="ECO:0000313" key="3">
    <source>
        <dbReference type="Proteomes" id="UP000808337"/>
    </source>
</evidence>
<dbReference type="AlphaFoldDB" id="A0A9D7SXG8"/>